<dbReference type="HAMAP" id="MF_00910">
    <property type="entry name" value="FtsL"/>
    <property type="match status" value="1"/>
</dbReference>
<evidence type="ECO:0000256" key="2">
    <source>
        <dbReference type="ARBA" id="ARBA00022475"/>
    </source>
</evidence>
<comment type="subunit">
    <text evidence="8">Part of a complex composed of FtsB, FtsL and FtsQ.</text>
</comment>
<protein>
    <recommendedName>
        <fullName evidence="8 9">Cell division protein FtsL</fullName>
    </recommendedName>
</protein>
<dbReference type="GO" id="GO:0005886">
    <property type="term" value="C:plasma membrane"/>
    <property type="evidence" value="ECO:0007669"/>
    <property type="project" value="UniProtKB-SubCell"/>
</dbReference>
<dbReference type="GO" id="GO:0043093">
    <property type="term" value="P:FtsZ-dependent cytokinesis"/>
    <property type="evidence" value="ECO:0007669"/>
    <property type="project" value="UniProtKB-UniRule"/>
</dbReference>
<evidence type="ECO:0000256" key="8">
    <source>
        <dbReference type="HAMAP-Rule" id="MF_00910"/>
    </source>
</evidence>
<dbReference type="AlphaFoldDB" id="A0P5K0"/>
<comment type="caution">
    <text evidence="10">The sequence shown here is derived from an EMBL/GenBank/DDBJ whole genome shotgun (WGS) entry which is preliminary data.</text>
</comment>
<keyword evidence="4 8" id="KW-0812">Transmembrane</keyword>
<keyword evidence="11" id="KW-1185">Reference proteome</keyword>
<accession>A0P5K0</accession>
<evidence type="ECO:0000256" key="3">
    <source>
        <dbReference type="ARBA" id="ARBA00022618"/>
    </source>
</evidence>
<keyword evidence="3 8" id="KW-0132">Cell division</keyword>
<evidence type="ECO:0000256" key="1">
    <source>
        <dbReference type="ARBA" id="ARBA00004401"/>
    </source>
</evidence>
<dbReference type="Pfam" id="PF04999">
    <property type="entry name" value="FtsL"/>
    <property type="match status" value="1"/>
</dbReference>
<evidence type="ECO:0000313" key="10">
    <source>
        <dbReference type="EMBL" id="EAV46810.1"/>
    </source>
</evidence>
<organism evidence="10 11">
    <name type="scientific">Methylophilales bacterium HTCC2181</name>
    <dbReference type="NCBI Taxonomy" id="383631"/>
    <lineage>
        <taxon>Bacteria</taxon>
        <taxon>Pseudomonadati</taxon>
        <taxon>Pseudomonadota</taxon>
        <taxon>Betaproteobacteria</taxon>
        <taxon>Nitrosomonadales</taxon>
        <taxon>OM43 clade</taxon>
    </lineage>
</organism>
<dbReference type="InterPro" id="IPR011922">
    <property type="entry name" value="Cell_div_FtsL"/>
</dbReference>
<comment type="similarity">
    <text evidence="8">Belongs to the FtsL family.</text>
</comment>
<reference evidence="10 11" key="1">
    <citation type="submission" date="2006-11" db="EMBL/GenBank/DDBJ databases">
        <authorList>
            <person name="Giovannoni S."/>
            <person name="Vergin K."/>
            <person name="Ferriera S."/>
            <person name="Johnson J."/>
            <person name="Kravitz S."/>
            <person name="Beeson K."/>
            <person name="Sutton G."/>
            <person name="Rogers Y.-H."/>
            <person name="Friedman R."/>
            <person name="Frazier M."/>
            <person name="Venter J.C."/>
        </authorList>
    </citation>
    <scope>NUCLEOTIDE SEQUENCE [LARGE SCALE GENOMIC DNA]</scope>
    <source>
        <strain evidence="10 11">HTCC2181</strain>
    </source>
</reference>
<name>A0P5K0_9PROT</name>
<proteinExistence type="inferred from homology"/>
<dbReference type="GO" id="GO:0032153">
    <property type="term" value="C:cell division site"/>
    <property type="evidence" value="ECO:0007669"/>
    <property type="project" value="UniProtKB-UniRule"/>
</dbReference>
<keyword evidence="5 8" id="KW-1133">Transmembrane helix</keyword>
<gene>
    <name evidence="8" type="primary">ftsL</name>
    <name evidence="10" type="ORF">MB2181_02015</name>
</gene>
<dbReference type="OrthoDB" id="9153760at2"/>
<evidence type="ECO:0000256" key="6">
    <source>
        <dbReference type="ARBA" id="ARBA00023136"/>
    </source>
</evidence>
<evidence type="ECO:0000256" key="9">
    <source>
        <dbReference type="NCBIfam" id="TIGR02209"/>
    </source>
</evidence>
<keyword evidence="7 8" id="KW-0131">Cell cycle</keyword>
<evidence type="ECO:0000256" key="5">
    <source>
        <dbReference type="ARBA" id="ARBA00022989"/>
    </source>
</evidence>
<sequence>MRLNLILFFALIIFSLATVNSEHQYRKKYSKLDMENKKTLELRDEKTKLQLEESDKSGNERIEQIAKKKLRMHNPSEKEKVFLGK</sequence>
<dbReference type="PANTHER" id="PTHR37479">
    <property type="entry name" value="CELL DIVISION PROTEIN FTSL"/>
    <property type="match status" value="1"/>
</dbReference>
<keyword evidence="8" id="KW-0997">Cell inner membrane</keyword>
<comment type="function">
    <text evidence="8">Essential cell division protein. May link together the upstream cell division proteins, which are predominantly cytoplasmic, with the downstream cell division proteins, which are predominantly periplasmic.</text>
</comment>
<comment type="subcellular location">
    <subcellularLocation>
        <location evidence="8">Cell inner membrane</location>
        <topology evidence="8">Single-pass type II membrane protein</topology>
    </subcellularLocation>
    <subcellularLocation>
        <location evidence="1">Cell membrane</location>
        <topology evidence="1">Single-pass type II membrane protein</topology>
    </subcellularLocation>
    <text evidence="8">Localizes to the division septum where it forms a ring structure.</text>
</comment>
<keyword evidence="2 8" id="KW-1003">Cell membrane</keyword>
<dbReference type="NCBIfam" id="TIGR02209">
    <property type="entry name" value="ftsL_broad"/>
    <property type="match status" value="1"/>
</dbReference>
<evidence type="ECO:0000313" key="11">
    <source>
        <dbReference type="Proteomes" id="UP000054262"/>
    </source>
</evidence>
<dbReference type="PANTHER" id="PTHR37479:SF1">
    <property type="entry name" value="CELL DIVISION PROTEIN FTSL"/>
    <property type="match status" value="1"/>
</dbReference>
<evidence type="ECO:0000256" key="7">
    <source>
        <dbReference type="ARBA" id="ARBA00023306"/>
    </source>
</evidence>
<evidence type="ECO:0000256" key="4">
    <source>
        <dbReference type="ARBA" id="ARBA00022692"/>
    </source>
</evidence>
<dbReference type="EMBL" id="AAUX01000001">
    <property type="protein sequence ID" value="EAV46810.1"/>
    <property type="molecule type" value="Genomic_DNA"/>
</dbReference>
<dbReference type="Proteomes" id="UP000054262">
    <property type="component" value="Unassembled WGS sequence"/>
</dbReference>
<keyword evidence="6 8" id="KW-0472">Membrane</keyword>